<proteinExistence type="predicted"/>
<dbReference type="Proteomes" id="UP001521150">
    <property type="component" value="Unassembled WGS sequence"/>
</dbReference>
<name>A0ABS8ZFR1_9PSEU</name>
<dbReference type="InterPro" id="IPR009057">
    <property type="entry name" value="Homeodomain-like_sf"/>
</dbReference>
<organism evidence="3 4">
    <name type="scientific">Kibdelosporangium philippinense</name>
    <dbReference type="NCBI Taxonomy" id="211113"/>
    <lineage>
        <taxon>Bacteria</taxon>
        <taxon>Bacillati</taxon>
        <taxon>Actinomycetota</taxon>
        <taxon>Actinomycetes</taxon>
        <taxon>Pseudonocardiales</taxon>
        <taxon>Pseudonocardiaceae</taxon>
        <taxon>Kibdelosporangium</taxon>
    </lineage>
</organism>
<feature type="domain" description="Purine catabolism PurC-like" evidence="1">
    <location>
        <begin position="14"/>
        <end position="118"/>
    </location>
</feature>
<dbReference type="SUPFAM" id="SSF46689">
    <property type="entry name" value="Homeodomain-like"/>
    <property type="match status" value="1"/>
</dbReference>
<dbReference type="InterPro" id="IPR042070">
    <property type="entry name" value="PucR_C-HTH_sf"/>
</dbReference>
<dbReference type="PANTHER" id="PTHR33744:SF1">
    <property type="entry name" value="DNA-BINDING TRANSCRIPTIONAL ACTIVATOR ADER"/>
    <property type="match status" value="1"/>
</dbReference>
<evidence type="ECO:0000259" key="1">
    <source>
        <dbReference type="Pfam" id="PF07905"/>
    </source>
</evidence>
<dbReference type="InterPro" id="IPR025736">
    <property type="entry name" value="PucR_C-HTH_dom"/>
</dbReference>
<dbReference type="InterPro" id="IPR012914">
    <property type="entry name" value="PucR_dom"/>
</dbReference>
<comment type="caution">
    <text evidence="3">The sequence shown here is derived from an EMBL/GenBank/DDBJ whole genome shotgun (WGS) entry which is preliminary data.</text>
</comment>
<evidence type="ECO:0000313" key="4">
    <source>
        <dbReference type="Proteomes" id="UP001521150"/>
    </source>
</evidence>
<gene>
    <name evidence="3" type="ORF">LWC34_27880</name>
</gene>
<sequence length="474" mass="50932">MTLTLAALVRARDFGLRVLAGEDAVNQSIGWVHVSELADPGPFLRAKTLLLTTGLQMGPPGEFVSRLKQAGVVGIGFGVGLSHQSVPAGLVKACQKAGLPLLEVPLETRFADITKFVADDMARTAVREARSTAEIERALIRCLAAPDVPGEIVRRLARWLNGWAMVVDQDFRVVAVAPAKARRELKRVRAELDRVTPAGRFSISWSADKAQVSVHPIEHMGGYLAVGTPKLSADGHSVIGTALSLLAFQTEQATAVRGAERLLRSAATRFLVHGLTDDAKALGVTLPKAPVRVAIIRGDVASHVEREMPEALAVQGGDYLLCVFGRYSVRQLAELLAGRGRAAVSEAVAWENVPDAAAKAFSMSSALAGDGPVIITKAELLDQGLLSRVDTPEVRAYADALLAPLHGHDSSLDLLGTLRTFLACDGNWTEASARLEIHRQTLRYRLHKIEELLGRSLDTVGTRAELWVALHLNN</sequence>
<dbReference type="EMBL" id="JAJVCN010000002">
    <property type="protein sequence ID" value="MCE7006620.1"/>
    <property type="molecule type" value="Genomic_DNA"/>
</dbReference>
<reference evidence="3 4" key="1">
    <citation type="submission" date="2021-12" db="EMBL/GenBank/DDBJ databases">
        <title>Genome sequence of Kibdelosporangium philippinense ATCC 49844.</title>
        <authorList>
            <person name="Fedorov E.A."/>
            <person name="Omeragic M."/>
            <person name="Shalygina K.F."/>
            <person name="Maclea K.S."/>
        </authorList>
    </citation>
    <scope>NUCLEOTIDE SEQUENCE [LARGE SCALE GENOMIC DNA]</scope>
    <source>
        <strain evidence="3 4">ATCC 49844</strain>
    </source>
</reference>
<dbReference type="Pfam" id="PF13556">
    <property type="entry name" value="HTH_30"/>
    <property type="match status" value="1"/>
</dbReference>
<protein>
    <submittedName>
        <fullName evidence="3">PucR family transcriptional regulator</fullName>
    </submittedName>
</protein>
<feature type="domain" description="PucR C-terminal helix-turn-helix" evidence="2">
    <location>
        <begin position="414"/>
        <end position="471"/>
    </location>
</feature>
<keyword evidence="4" id="KW-1185">Reference proteome</keyword>
<evidence type="ECO:0000259" key="2">
    <source>
        <dbReference type="Pfam" id="PF13556"/>
    </source>
</evidence>
<dbReference type="Gene3D" id="1.10.10.2840">
    <property type="entry name" value="PucR C-terminal helix-turn-helix domain"/>
    <property type="match status" value="1"/>
</dbReference>
<dbReference type="Pfam" id="PF07905">
    <property type="entry name" value="PucR"/>
    <property type="match status" value="1"/>
</dbReference>
<dbReference type="PANTHER" id="PTHR33744">
    <property type="entry name" value="CARBOHYDRATE DIACID REGULATOR"/>
    <property type="match status" value="1"/>
</dbReference>
<dbReference type="InterPro" id="IPR051448">
    <property type="entry name" value="CdaR-like_regulators"/>
</dbReference>
<accession>A0ABS8ZFR1</accession>
<evidence type="ECO:0000313" key="3">
    <source>
        <dbReference type="EMBL" id="MCE7006620.1"/>
    </source>
</evidence>
<dbReference type="RefSeq" id="WP_233728074.1">
    <property type="nucleotide sequence ID" value="NZ_JAJVCN010000002.1"/>
</dbReference>